<feature type="compositionally biased region" description="Low complexity" evidence="4">
    <location>
        <begin position="295"/>
        <end position="312"/>
    </location>
</feature>
<dbReference type="AlphaFoldDB" id="A0A0C2X9R6"/>
<evidence type="ECO:0000313" key="7">
    <source>
        <dbReference type="Proteomes" id="UP000054097"/>
    </source>
</evidence>
<dbReference type="SMART" id="SM00326">
    <property type="entry name" value="SH3"/>
    <property type="match status" value="1"/>
</dbReference>
<dbReference type="HOGENOM" id="CLU_015320_2_2_1"/>
<dbReference type="OrthoDB" id="10255128at2759"/>
<feature type="domain" description="SH3" evidence="5">
    <location>
        <begin position="487"/>
        <end position="548"/>
    </location>
</feature>
<dbReference type="PANTHER" id="PTHR15629:SF2">
    <property type="entry name" value="SH3 DOMAIN-CONTAINING YSC84-LIKE PROTEIN 1"/>
    <property type="match status" value="1"/>
</dbReference>
<dbReference type="GO" id="GO:0051017">
    <property type="term" value="P:actin filament bundle assembly"/>
    <property type="evidence" value="ECO:0007669"/>
    <property type="project" value="TreeGrafter"/>
</dbReference>
<keyword evidence="2 3" id="KW-0728">SH3 domain</keyword>
<protein>
    <recommendedName>
        <fullName evidence="5">SH3 domain-containing protein</fullName>
    </recommendedName>
</protein>
<dbReference type="InterPro" id="IPR007461">
    <property type="entry name" value="Ysc84_actin-binding"/>
</dbReference>
<dbReference type="GO" id="GO:0051015">
    <property type="term" value="F:actin filament binding"/>
    <property type="evidence" value="ECO:0007669"/>
    <property type="project" value="TreeGrafter"/>
</dbReference>
<evidence type="ECO:0000256" key="4">
    <source>
        <dbReference type="SAM" id="MobiDB-lite"/>
    </source>
</evidence>
<gene>
    <name evidence="6" type="ORF">M408DRAFT_330770</name>
</gene>
<dbReference type="SUPFAM" id="SSF50044">
    <property type="entry name" value="SH3-domain"/>
    <property type="match status" value="1"/>
</dbReference>
<dbReference type="GO" id="GO:0051666">
    <property type="term" value="P:actin cortical patch localization"/>
    <property type="evidence" value="ECO:0007669"/>
    <property type="project" value="TreeGrafter"/>
</dbReference>
<dbReference type="PRINTS" id="PR00452">
    <property type="entry name" value="SH3DOMAIN"/>
</dbReference>
<dbReference type="InterPro" id="IPR001452">
    <property type="entry name" value="SH3_domain"/>
</dbReference>
<evidence type="ECO:0000259" key="5">
    <source>
        <dbReference type="PROSITE" id="PS50002"/>
    </source>
</evidence>
<sequence>MKLTSPLPQILPKECKKAAKIFQSFVEEGRGLDGVIPRHVLQKAAGFVILSVVKAGFLLSARAGSGLVIARLDDDTWSAPSAICTAGMGFGGQAGAEVTDFLFVLNSKSAVRSFMTAASVTLGGSLSVALGPIGRTGEAGGALSTGGQVAAIYSYSKTAGLFGGVSIEGSVIMERQDANRIAYESNVTAQMLLSGMMPVPQWADPLIQTIEAFTGQGGGRRWVNDRTPDATPGYAFGGMGSPGSVVKKKRSTPRSEFPPKSWGSPKNEGSYFDSWDNEPNEVATNGKETNLIDVSTPSPGGSRGRLGSMSSPFDTTNADIRLSADRITSPFDLSAIKSPKGTGPPVRPKSQRTESETSLKMKARAAQLSSQLENDFAAFTKFAFPRSNSTQPPNQQTLVQYDDAPPERNSPPRTDPNLPFHLQEVHVDLDKTNVALPSSPPLIKPAVLRKTSHAYDSDSDEEEAVPKHKRAPSQRFKAALKEPLVPEGVGKAIVRFDFDAVEHDDLTMRKGDIVTILERSANVDDWWKGKIDNRIGNFPANFVETVQAGSDRSVDPFA</sequence>
<feature type="compositionally biased region" description="Polar residues" evidence="4">
    <location>
        <begin position="386"/>
        <end position="399"/>
    </location>
</feature>
<feature type="region of interest" description="Disordered" evidence="4">
    <location>
        <begin position="233"/>
        <end position="278"/>
    </location>
</feature>
<dbReference type="EMBL" id="KN824309">
    <property type="protein sequence ID" value="KIM25977.1"/>
    <property type="molecule type" value="Genomic_DNA"/>
</dbReference>
<organism evidence="6 7">
    <name type="scientific">Serendipita vermifera MAFF 305830</name>
    <dbReference type="NCBI Taxonomy" id="933852"/>
    <lineage>
        <taxon>Eukaryota</taxon>
        <taxon>Fungi</taxon>
        <taxon>Dikarya</taxon>
        <taxon>Basidiomycota</taxon>
        <taxon>Agaricomycotina</taxon>
        <taxon>Agaricomycetes</taxon>
        <taxon>Sebacinales</taxon>
        <taxon>Serendipitaceae</taxon>
        <taxon>Serendipita</taxon>
    </lineage>
</organism>
<dbReference type="InterPro" id="IPR036028">
    <property type="entry name" value="SH3-like_dom_sf"/>
</dbReference>
<dbReference type="Proteomes" id="UP000054097">
    <property type="component" value="Unassembled WGS sequence"/>
</dbReference>
<evidence type="ECO:0000313" key="6">
    <source>
        <dbReference type="EMBL" id="KIM25977.1"/>
    </source>
</evidence>
<dbReference type="PANTHER" id="PTHR15629">
    <property type="entry name" value="SH3YL1 PROTEIN"/>
    <property type="match status" value="1"/>
</dbReference>
<feature type="region of interest" description="Disordered" evidence="4">
    <location>
        <begin position="453"/>
        <end position="472"/>
    </location>
</feature>
<name>A0A0C2X9R6_SERVB</name>
<feature type="region of interest" description="Disordered" evidence="4">
    <location>
        <begin position="331"/>
        <end position="361"/>
    </location>
</feature>
<comment type="similarity">
    <text evidence="1">Belongs to the SH3YL1 family.</text>
</comment>
<dbReference type="CDD" id="cd11525">
    <property type="entry name" value="SYLF_SH3YL1_like"/>
    <property type="match status" value="1"/>
</dbReference>
<feature type="region of interest" description="Disordered" evidence="4">
    <location>
        <begin position="384"/>
        <end position="417"/>
    </location>
</feature>
<dbReference type="STRING" id="933852.A0A0C2X9R6"/>
<dbReference type="GO" id="GO:0030479">
    <property type="term" value="C:actin cortical patch"/>
    <property type="evidence" value="ECO:0007669"/>
    <property type="project" value="TreeGrafter"/>
</dbReference>
<reference evidence="7" key="2">
    <citation type="submission" date="2015-01" db="EMBL/GenBank/DDBJ databases">
        <title>Evolutionary Origins and Diversification of the Mycorrhizal Mutualists.</title>
        <authorList>
            <consortium name="DOE Joint Genome Institute"/>
            <consortium name="Mycorrhizal Genomics Consortium"/>
            <person name="Kohler A."/>
            <person name="Kuo A."/>
            <person name="Nagy L.G."/>
            <person name="Floudas D."/>
            <person name="Copeland A."/>
            <person name="Barry K.W."/>
            <person name="Cichocki N."/>
            <person name="Veneault-Fourrey C."/>
            <person name="LaButti K."/>
            <person name="Lindquist E.A."/>
            <person name="Lipzen A."/>
            <person name="Lundell T."/>
            <person name="Morin E."/>
            <person name="Murat C."/>
            <person name="Riley R."/>
            <person name="Ohm R."/>
            <person name="Sun H."/>
            <person name="Tunlid A."/>
            <person name="Henrissat B."/>
            <person name="Grigoriev I.V."/>
            <person name="Hibbett D.S."/>
            <person name="Martin F."/>
        </authorList>
    </citation>
    <scope>NUCLEOTIDE SEQUENCE [LARGE SCALE GENOMIC DNA]</scope>
    <source>
        <strain evidence="7">MAFF 305830</strain>
    </source>
</reference>
<evidence type="ECO:0000256" key="2">
    <source>
        <dbReference type="ARBA" id="ARBA00022443"/>
    </source>
</evidence>
<proteinExistence type="inferred from homology"/>
<reference evidence="6 7" key="1">
    <citation type="submission" date="2014-04" db="EMBL/GenBank/DDBJ databases">
        <authorList>
            <consortium name="DOE Joint Genome Institute"/>
            <person name="Kuo A."/>
            <person name="Zuccaro A."/>
            <person name="Kohler A."/>
            <person name="Nagy L.G."/>
            <person name="Floudas D."/>
            <person name="Copeland A."/>
            <person name="Barry K.W."/>
            <person name="Cichocki N."/>
            <person name="Veneault-Fourrey C."/>
            <person name="LaButti K."/>
            <person name="Lindquist E.A."/>
            <person name="Lipzen A."/>
            <person name="Lundell T."/>
            <person name="Morin E."/>
            <person name="Murat C."/>
            <person name="Sun H."/>
            <person name="Tunlid A."/>
            <person name="Henrissat B."/>
            <person name="Grigoriev I.V."/>
            <person name="Hibbett D.S."/>
            <person name="Martin F."/>
            <person name="Nordberg H.P."/>
            <person name="Cantor M.N."/>
            <person name="Hua S.X."/>
        </authorList>
    </citation>
    <scope>NUCLEOTIDE SEQUENCE [LARGE SCALE GENOMIC DNA]</scope>
    <source>
        <strain evidence="6 7">MAFF 305830</strain>
    </source>
</reference>
<dbReference type="PROSITE" id="PS50002">
    <property type="entry name" value="SH3"/>
    <property type="match status" value="1"/>
</dbReference>
<keyword evidence="7" id="KW-1185">Reference proteome</keyword>
<dbReference type="Pfam" id="PF00018">
    <property type="entry name" value="SH3_1"/>
    <property type="match status" value="1"/>
</dbReference>
<dbReference type="InterPro" id="IPR033643">
    <property type="entry name" value="SYLF_SH3YL1-like"/>
</dbReference>
<evidence type="ECO:0000256" key="3">
    <source>
        <dbReference type="PROSITE-ProRule" id="PRU00192"/>
    </source>
</evidence>
<feature type="region of interest" description="Disordered" evidence="4">
    <location>
        <begin position="290"/>
        <end position="312"/>
    </location>
</feature>
<dbReference type="Gene3D" id="2.30.30.40">
    <property type="entry name" value="SH3 Domains"/>
    <property type="match status" value="1"/>
</dbReference>
<accession>A0A0C2X9R6</accession>
<dbReference type="GO" id="GO:0035091">
    <property type="term" value="F:phosphatidylinositol binding"/>
    <property type="evidence" value="ECO:0007669"/>
    <property type="project" value="TreeGrafter"/>
</dbReference>
<dbReference type="Pfam" id="PF04366">
    <property type="entry name" value="Ysc84"/>
    <property type="match status" value="1"/>
</dbReference>
<evidence type="ECO:0000256" key="1">
    <source>
        <dbReference type="ARBA" id="ARBA00007761"/>
    </source>
</evidence>
<dbReference type="InterPro" id="IPR051702">
    <property type="entry name" value="SH3_domain_YSC84-like"/>
</dbReference>